<reference evidence="1" key="1">
    <citation type="submission" date="2013-08" db="EMBL/GenBank/DDBJ databases">
        <authorList>
            <person name="Mendez C."/>
            <person name="Richter M."/>
            <person name="Ferrer M."/>
            <person name="Sanchez J."/>
        </authorList>
    </citation>
    <scope>NUCLEOTIDE SEQUENCE</scope>
</reference>
<name>T1BAE4_9ZZZZ</name>
<comment type="caution">
    <text evidence="1">The sequence shown here is derived from an EMBL/GenBank/DDBJ whole genome shotgun (WGS) entry which is preliminary data.</text>
</comment>
<sequence>VNGMLQFFFTRRKKIQNYRESLQIDWNLYLRHHQLLLDKGIYIHPDNYERITLSSAHTEKEIDRFLAVLHETFAELKTLPRDYLA</sequence>
<dbReference type="InterPro" id="IPR015422">
    <property type="entry name" value="PyrdxlP-dep_Trfase_small"/>
</dbReference>
<dbReference type="SUPFAM" id="SSF53383">
    <property type="entry name" value="PLP-dependent transferases"/>
    <property type="match status" value="1"/>
</dbReference>
<dbReference type="EMBL" id="AUZZ01001177">
    <property type="protein sequence ID" value="EQD65428.1"/>
    <property type="molecule type" value="Genomic_DNA"/>
</dbReference>
<dbReference type="AlphaFoldDB" id="T1BAE4"/>
<evidence type="ECO:0000313" key="1">
    <source>
        <dbReference type="EMBL" id="EQD65428.1"/>
    </source>
</evidence>
<gene>
    <name evidence="1" type="ORF">B2A_01616</name>
</gene>
<organism evidence="1">
    <name type="scientific">mine drainage metagenome</name>
    <dbReference type="NCBI Taxonomy" id="410659"/>
    <lineage>
        <taxon>unclassified sequences</taxon>
        <taxon>metagenomes</taxon>
        <taxon>ecological metagenomes</taxon>
    </lineage>
</organism>
<reference evidence="1" key="2">
    <citation type="journal article" date="2014" name="ISME J.">
        <title>Microbial stratification in low pH oxic and suboxic macroscopic growths along an acid mine drainage.</title>
        <authorList>
            <person name="Mendez-Garcia C."/>
            <person name="Mesa V."/>
            <person name="Sprenger R.R."/>
            <person name="Richter M."/>
            <person name="Diez M.S."/>
            <person name="Solano J."/>
            <person name="Bargiela R."/>
            <person name="Golyshina O.V."/>
            <person name="Manteca A."/>
            <person name="Ramos J.L."/>
            <person name="Gallego J.R."/>
            <person name="Llorente I."/>
            <person name="Martins Dos Santos V.A."/>
            <person name="Jensen O.N."/>
            <person name="Pelaez A.I."/>
            <person name="Sanchez J."/>
            <person name="Ferrer M."/>
        </authorList>
    </citation>
    <scope>NUCLEOTIDE SEQUENCE</scope>
</reference>
<proteinExistence type="predicted"/>
<feature type="non-terminal residue" evidence="1">
    <location>
        <position position="1"/>
    </location>
</feature>
<protein>
    <submittedName>
        <fullName evidence="1">Glutamate-1-semialdehyde-2,1-aminomutase</fullName>
    </submittedName>
</protein>
<accession>T1BAE4</accession>
<dbReference type="Gene3D" id="3.90.1150.10">
    <property type="entry name" value="Aspartate Aminotransferase, domain 1"/>
    <property type="match status" value="1"/>
</dbReference>
<dbReference type="InterPro" id="IPR015424">
    <property type="entry name" value="PyrdxlP-dep_Trfase"/>
</dbReference>